<dbReference type="Pfam" id="PF13895">
    <property type="entry name" value="Ig_2"/>
    <property type="match status" value="1"/>
</dbReference>
<dbReference type="GO" id="GO:0007166">
    <property type="term" value="P:cell surface receptor signaling pathway"/>
    <property type="evidence" value="ECO:0007669"/>
    <property type="project" value="TreeGrafter"/>
</dbReference>
<dbReference type="InterPro" id="IPR013783">
    <property type="entry name" value="Ig-like_fold"/>
</dbReference>
<dbReference type="InterPro" id="IPR007110">
    <property type="entry name" value="Ig-like_dom"/>
</dbReference>
<keyword evidence="2" id="KW-1015">Disulfide bond</keyword>
<dbReference type="EMBL" id="MU558854">
    <property type="protein sequence ID" value="KAI5614174.1"/>
    <property type="molecule type" value="Genomic_DNA"/>
</dbReference>
<dbReference type="InterPro" id="IPR036179">
    <property type="entry name" value="Ig-like_dom_sf"/>
</dbReference>
<keyword evidence="5" id="KW-1185">Reference proteome</keyword>
<dbReference type="InterPro" id="IPR050488">
    <property type="entry name" value="Ig_Fc_receptor"/>
</dbReference>
<dbReference type="AlphaFoldDB" id="A0AAD5FFX4"/>
<dbReference type="GO" id="GO:0009897">
    <property type="term" value="C:external side of plasma membrane"/>
    <property type="evidence" value="ECO:0007669"/>
    <property type="project" value="TreeGrafter"/>
</dbReference>
<evidence type="ECO:0000313" key="5">
    <source>
        <dbReference type="Proteomes" id="UP001205998"/>
    </source>
</evidence>
<feature type="non-terminal residue" evidence="4">
    <location>
        <position position="126"/>
    </location>
</feature>
<dbReference type="SMART" id="SM00409">
    <property type="entry name" value="IG"/>
    <property type="match status" value="1"/>
</dbReference>
<sequence length="126" mass="13825">RPKPVVRVLPAKHVFIGETVTLTCYILLGGSWKYHWFSNNNRLSDAAGKRTYTMTVDKESDKGSYICNGTQSSDPEYTQSSDEVTLTVAVSGSTCNISSLSPSHTGVYWCQSESGERSKSAKITVH</sequence>
<protein>
    <submittedName>
        <fullName evidence="4">Fc receptor-like protein 5</fullName>
    </submittedName>
</protein>
<comment type="caution">
    <text evidence="4">The sequence shown here is derived from an EMBL/GenBank/DDBJ whole genome shotgun (WGS) entry which is preliminary data.</text>
</comment>
<name>A0AAD5FFX4_SILAS</name>
<dbReference type="GO" id="GO:0004888">
    <property type="term" value="F:transmembrane signaling receptor activity"/>
    <property type="evidence" value="ECO:0007669"/>
    <property type="project" value="TreeGrafter"/>
</dbReference>
<dbReference type="Proteomes" id="UP001205998">
    <property type="component" value="Unassembled WGS sequence"/>
</dbReference>
<organism evidence="4 5">
    <name type="scientific">Silurus asotus</name>
    <name type="common">Amur catfish</name>
    <name type="synonym">Parasilurus asotus</name>
    <dbReference type="NCBI Taxonomy" id="30991"/>
    <lineage>
        <taxon>Eukaryota</taxon>
        <taxon>Metazoa</taxon>
        <taxon>Chordata</taxon>
        <taxon>Craniata</taxon>
        <taxon>Vertebrata</taxon>
        <taxon>Euteleostomi</taxon>
        <taxon>Actinopterygii</taxon>
        <taxon>Neopterygii</taxon>
        <taxon>Teleostei</taxon>
        <taxon>Ostariophysi</taxon>
        <taxon>Siluriformes</taxon>
        <taxon>Siluridae</taxon>
        <taxon>Silurus</taxon>
    </lineage>
</organism>
<dbReference type="PROSITE" id="PS50835">
    <property type="entry name" value="IG_LIKE"/>
    <property type="match status" value="1"/>
</dbReference>
<dbReference type="PANTHER" id="PTHR11481:SF64">
    <property type="entry name" value="FC RECEPTOR-LIKE PROTEIN 4"/>
    <property type="match status" value="1"/>
</dbReference>
<keyword evidence="1" id="KW-0732">Signal</keyword>
<dbReference type="GO" id="GO:0006955">
    <property type="term" value="P:immune response"/>
    <property type="evidence" value="ECO:0007669"/>
    <property type="project" value="TreeGrafter"/>
</dbReference>
<feature type="non-terminal residue" evidence="4">
    <location>
        <position position="1"/>
    </location>
</feature>
<evidence type="ECO:0000256" key="1">
    <source>
        <dbReference type="ARBA" id="ARBA00022729"/>
    </source>
</evidence>
<evidence type="ECO:0000259" key="3">
    <source>
        <dbReference type="PROSITE" id="PS50835"/>
    </source>
</evidence>
<accession>A0AAD5FFX4</accession>
<feature type="domain" description="Ig-like" evidence="3">
    <location>
        <begin position="2"/>
        <end position="87"/>
    </location>
</feature>
<evidence type="ECO:0000256" key="2">
    <source>
        <dbReference type="ARBA" id="ARBA00023157"/>
    </source>
</evidence>
<gene>
    <name evidence="4" type="ORF">C0J50_9153</name>
</gene>
<reference evidence="4" key="1">
    <citation type="submission" date="2018-07" db="EMBL/GenBank/DDBJ databases">
        <title>Comparative genomics of catfishes provides insights into carnivory and benthic adaptation.</title>
        <authorList>
            <person name="Zhang Y."/>
            <person name="Wang D."/>
            <person name="Peng Z."/>
            <person name="Zheng S."/>
            <person name="Shao F."/>
            <person name="Tao W."/>
        </authorList>
    </citation>
    <scope>NUCLEOTIDE SEQUENCE</scope>
    <source>
        <strain evidence="4">Chongqing</strain>
    </source>
</reference>
<dbReference type="InterPro" id="IPR003599">
    <property type="entry name" value="Ig_sub"/>
</dbReference>
<dbReference type="SUPFAM" id="SSF48726">
    <property type="entry name" value="Immunoglobulin"/>
    <property type="match status" value="2"/>
</dbReference>
<evidence type="ECO:0000313" key="4">
    <source>
        <dbReference type="EMBL" id="KAI5614174.1"/>
    </source>
</evidence>
<proteinExistence type="predicted"/>
<keyword evidence="4" id="KW-0675">Receptor</keyword>
<dbReference type="PANTHER" id="PTHR11481">
    <property type="entry name" value="IMMUNOGLOBULIN FC RECEPTOR"/>
    <property type="match status" value="1"/>
</dbReference>
<dbReference type="Gene3D" id="2.60.40.10">
    <property type="entry name" value="Immunoglobulins"/>
    <property type="match status" value="2"/>
</dbReference>